<reference evidence="2 3" key="1">
    <citation type="journal article" date="2020" name="Phytopathology">
        <title>A high-quality genome resource of Botrytis fragariae, a new and rapidly spreading fungal pathogen causing strawberry gray mold in the U.S.A.</title>
        <authorList>
            <person name="Wu Y."/>
            <person name="Saski C.A."/>
            <person name="Schnabel G."/>
            <person name="Xiao S."/>
            <person name="Hu M."/>
        </authorList>
    </citation>
    <scope>NUCLEOTIDE SEQUENCE [LARGE SCALE GENOMIC DNA]</scope>
    <source>
        <strain evidence="2 3">BVB16</strain>
    </source>
</reference>
<dbReference type="GeneID" id="59264654"/>
<keyword evidence="1" id="KW-0812">Transmembrane</keyword>
<dbReference type="Proteomes" id="UP000531561">
    <property type="component" value="Unassembled WGS sequence"/>
</dbReference>
<keyword evidence="1" id="KW-0472">Membrane</keyword>
<organism evidence="2 3">
    <name type="scientific">Botrytis fragariae</name>
    <dbReference type="NCBI Taxonomy" id="1964551"/>
    <lineage>
        <taxon>Eukaryota</taxon>
        <taxon>Fungi</taxon>
        <taxon>Dikarya</taxon>
        <taxon>Ascomycota</taxon>
        <taxon>Pezizomycotina</taxon>
        <taxon>Leotiomycetes</taxon>
        <taxon>Helotiales</taxon>
        <taxon>Sclerotiniaceae</taxon>
        <taxon>Botrytis</taxon>
    </lineage>
</organism>
<proteinExistence type="predicted"/>
<sequence length="72" mass="8528">MYQYRGANKTTNDRQFPDSCNDNNVVAFVIMLMLLNQFTAFNWLLTAEMAFNRVTHDWSEVLALQYCRDEKL</sequence>
<feature type="transmembrane region" description="Helical" evidence="1">
    <location>
        <begin position="25"/>
        <end position="45"/>
    </location>
</feature>
<keyword evidence="1" id="KW-1133">Transmembrane helix</keyword>
<comment type="caution">
    <text evidence="2">The sequence shown here is derived from an EMBL/GenBank/DDBJ whole genome shotgun (WGS) entry which is preliminary data.</text>
</comment>
<evidence type="ECO:0000256" key="1">
    <source>
        <dbReference type="SAM" id="Phobius"/>
    </source>
</evidence>
<dbReference type="RefSeq" id="XP_037186605.1">
    <property type="nucleotide sequence ID" value="XM_037340962.1"/>
</dbReference>
<keyword evidence="3" id="KW-1185">Reference proteome</keyword>
<dbReference type="EMBL" id="JABFCT010000028">
    <property type="protein sequence ID" value="KAF5867656.1"/>
    <property type="molecule type" value="Genomic_DNA"/>
</dbReference>
<gene>
    <name evidence="2" type="ORF">Bfra_010631</name>
</gene>
<name>A0A8H6AGY7_9HELO</name>
<evidence type="ECO:0000313" key="3">
    <source>
        <dbReference type="Proteomes" id="UP000531561"/>
    </source>
</evidence>
<accession>A0A8H6AGY7</accession>
<protein>
    <submittedName>
        <fullName evidence="2">Uncharacterized protein</fullName>
    </submittedName>
</protein>
<dbReference type="AlphaFoldDB" id="A0A8H6AGY7"/>
<evidence type="ECO:0000313" key="2">
    <source>
        <dbReference type="EMBL" id="KAF5867656.1"/>
    </source>
</evidence>